<protein>
    <submittedName>
        <fullName evidence="3">Uncharacterized protein</fullName>
    </submittedName>
</protein>
<comment type="caution">
    <text evidence="3">The sequence shown here is derived from an EMBL/GenBank/DDBJ whole genome shotgun (WGS) entry which is preliminary data.</text>
</comment>
<dbReference type="EMBL" id="RWGY01000007">
    <property type="protein sequence ID" value="TVU40706.1"/>
    <property type="molecule type" value="Genomic_DNA"/>
</dbReference>
<evidence type="ECO:0000313" key="3">
    <source>
        <dbReference type="EMBL" id="TVU40706.1"/>
    </source>
</evidence>
<dbReference type="AlphaFoldDB" id="A0A5J9VYM7"/>
<accession>A0A5J9VYM7</accession>
<name>A0A5J9VYM7_9POAL</name>
<dbReference type="Gramene" id="TVU40706">
    <property type="protein sequence ID" value="TVU40706"/>
    <property type="gene ID" value="EJB05_14177"/>
</dbReference>
<evidence type="ECO:0000256" key="2">
    <source>
        <dbReference type="SAM" id="Phobius"/>
    </source>
</evidence>
<feature type="non-terminal residue" evidence="3">
    <location>
        <position position="1"/>
    </location>
</feature>
<feature type="region of interest" description="Disordered" evidence="1">
    <location>
        <begin position="59"/>
        <end position="131"/>
    </location>
</feature>
<keyword evidence="2" id="KW-1133">Transmembrane helix</keyword>
<reference evidence="3 4" key="1">
    <citation type="journal article" date="2019" name="Sci. Rep.">
        <title>A high-quality genome of Eragrostis curvula grass provides insights into Poaceae evolution and supports new strategies to enhance forage quality.</title>
        <authorList>
            <person name="Carballo J."/>
            <person name="Santos B.A.C.M."/>
            <person name="Zappacosta D."/>
            <person name="Garbus I."/>
            <person name="Selva J.P."/>
            <person name="Gallo C.A."/>
            <person name="Diaz A."/>
            <person name="Albertini E."/>
            <person name="Caccamo M."/>
            <person name="Echenique V."/>
        </authorList>
    </citation>
    <scope>NUCLEOTIDE SEQUENCE [LARGE SCALE GENOMIC DNA]</scope>
    <source>
        <strain evidence="4">cv. Victoria</strain>
        <tissue evidence="3">Leaf</tissue>
    </source>
</reference>
<evidence type="ECO:0000313" key="4">
    <source>
        <dbReference type="Proteomes" id="UP000324897"/>
    </source>
</evidence>
<organism evidence="3 4">
    <name type="scientific">Eragrostis curvula</name>
    <name type="common">weeping love grass</name>
    <dbReference type="NCBI Taxonomy" id="38414"/>
    <lineage>
        <taxon>Eukaryota</taxon>
        <taxon>Viridiplantae</taxon>
        <taxon>Streptophyta</taxon>
        <taxon>Embryophyta</taxon>
        <taxon>Tracheophyta</taxon>
        <taxon>Spermatophyta</taxon>
        <taxon>Magnoliopsida</taxon>
        <taxon>Liliopsida</taxon>
        <taxon>Poales</taxon>
        <taxon>Poaceae</taxon>
        <taxon>PACMAD clade</taxon>
        <taxon>Chloridoideae</taxon>
        <taxon>Eragrostideae</taxon>
        <taxon>Eragrostidinae</taxon>
        <taxon>Eragrostis</taxon>
    </lineage>
</organism>
<keyword evidence="4" id="KW-1185">Reference proteome</keyword>
<feature type="compositionally biased region" description="Basic residues" evidence="1">
    <location>
        <begin position="75"/>
        <end position="84"/>
    </location>
</feature>
<sequence>MLIHSRLLLLVLFIRHMFLLLVFTAVHRRHASIAGAYGGVSDEDDERVVAVQEHGAEHHRMVTGGRKEKRIERQKNRRRRRRTRTPAWDALGTAAGRLAQSRRPGTRSAEPPGDARARSPLPPAPPPISRERGLLFFVDPCSIIEEEVEGISRILEDELNDIQRKSRNHKSRMLGPVGLICRLNKLVEGSRHN</sequence>
<keyword evidence="2" id="KW-0472">Membrane</keyword>
<feature type="transmembrane region" description="Helical" evidence="2">
    <location>
        <begin position="7"/>
        <end position="26"/>
    </location>
</feature>
<gene>
    <name evidence="3" type="ORF">EJB05_14177</name>
</gene>
<proteinExistence type="predicted"/>
<evidence type="ECO:0000256" key="1">
    <source>
        <dbReference type="SAM" id="MobiDB-lite"/>
    </source>
</evidence>
<feature type="compositionally biased region" description="Basic and acidic residues" evidence="1">
    <location>
        <begin position="59"/>
        <end position="74"/>
    </location>
</feature>
<keyword evidence="2" id="KW-0812">Transmembrane</keyword>
<dbReference type="Proteomes" id="UP000324897">
    <property type="component" value="Chromosome 4"/>
</dbReference>